<proteinExistence type="inferred from homology"/>
<protein>
    <recommendedName>
        <fullName evidence="4">Glucokinase</fullName>
    </recommendedName>
</protein>
<dbReference type="PANTHER" id="PTHR18964:SF149">
    <property type="entry name" value="BIFUNCTIONAL UDP-N-ACETYLGLUCOSAMINE 2-EPIMERASE_N-ACETYLMANNOSAMINE KINASE"/>
    <property type="match status" value="1"/>
</dbReference>
<keyword evidence="3" id="KW-1185">Reference proteome</keyword>
<reference evidence="2 3" key="1">
    <citation type="submission" date="2014-12" db="EMBL/GenBank/DDBJ databases">
        <title>Draft genome sequence of Paenibacillus kamchatkensis strain B-2647.</title>
        <authorList>
            <person name="Karlyshev A.V."/>
            <person name="Kudryashova E.B."/>
        </authorList>
    </citation>
    <scope>NUCLEOTIDE SEQUENCE [LARGE SCALE GENOMIC DNA]</scope>
    <source>
        <strain evidence="2 3">VKM B-2647</strain>
    </source>
</reference>
<dbReference type="SUPFAM" id="SSF53067">
    <property type="entry name" value="Actin-like ATPase domain"/>
    <property type="match status" value="1"/>
</dbReference>
<name>A0ABR5AIS1_9BACL</name>
<dbReference type="RefSeq" id="WP_082053254.1">
    <property type="nucleotide sequence ID" value="NZ_JXAK01000015.1"/>
</dbReference>
<evidence type="ECO:0000313" key="3">
    <source>
        <dbReference type="Proteomes" id="UP000031967"/>
    </source>
</evidence>
<sequence>MNFSLGSERAVVGVDVGGTKIEIGAVLGDGTVLCSKRYSMDRSSQEATVSSVIDALRDFMGTTWPGAKLPAIGIGLPGDIDPQRGVWLRSLNMRISQPVELAHLVRVQYGCPVFVDNDVHAATLAELYWGAGRDSESFVYVNIGTGIAAGIVSNARLLRGTSNFAGEIGHMVVEPEGEPCHCGHAGCLENVASGGGMIQSAIKQMERYPHTVLRQFREEDRLSSSTIFRAAEDGDELAAAIAGRALRGLGIAMVNIVNLLDPEQLIFGGGVLRSRKLIAYLEEYVSRYALAGNRASLKSVRASSLPVDQVGLLGAACLAFNQEEVN</sequence>
<gene>
    <name evidence="2" type="ORF">SD70_10540</name>
</gene>
<evidence type="ECO:0008006" key="4">
    <source>
        <dbReference type="Google" id="ProtNLM"/>
    </source>
</evidence>
<dbReference type="Pfam" id="PF00480">
    <property type="entry name" value="ROK"/>
    <property type="match status" value="1"/>
</dbReference>
<organism evidence="2 3">
    <name type="scientific">Gordoniibacillus kamchatkensis</name>
    <dbReference type="NCBI Taxonomy" id="1590651"/>
    <lineage>
        <taxon>Bacteria</taxon>
        <taxon>Bacillati</taxon>
        <taxon>Bacillota</taxon>
        <taxon>Bacilli</taxon>
        <taxon>Bacillales</taxon>
        <taxon>Paenibacillaceae</taxon>
        <taxon>Gordoniibacillus</taxon>
    </lineage>
</organism>
<dbReference type="InterPro" id="IPR043129">
    <property type="entry name" value="ATPase_NBD"/>
</dbReference>
<dbReference type="InterPro" id="IPR000600">
    <property type="entry name" value="ROK"/>
</dbReference>
<evidence type="ECO:0000256" key="1">
    <source>
        <dbReference type="ARBA" id="ARBA00006479"/>
    </source>
</evidence>
<dbReference type="Proteomes" id="UP000031967">
    <property type="component" value="Unassembled WGS sequence"/>
</dbReference>
<accession>A0ABR5AIS1</accession>
<dbReference type="EMBL" id="JXAK01000015">
    <property type="protein sequence ID" value="KIL40866.1"/>
    <property type="molecule type" value="Genomic_DNA"/>
</dbReference>
<evidence type="ECO:0000313" key="2">
    <source>
        <dbReference type="EMBL" id="KIL40866.1"/>
    </source>
</evidence>
<comment type="similarity">
    <text evidence="1">Belongs to the ROK (NagC/XylR) family.</text>
</comment>
<comment type="caution">
    <text evidence="2">The sequence shown here is derived from an EMBL/GenBank/DDBJ whole genome shotgun (WGS) entry which is preliminary data.</text>
</comment>
<dbReference type="PANTHER" id="PTHR18964">
    <property type="entry name" value="ROK (REPRESSOR, ORF, KINASE) FAMILY"/>
    <property type="match status" value="1"/>
</dbReference>
<dbReference type="Gene3D" id="3.30.420.40">
    <property type="match status" value="2"/>
</dbReference>